<sequence>MDTASKLNNTTHFLSFSRKLFLSVISLFLVFAGCFLAYQYQREKEYKIDLLDIQLQDYNERLHQELSHIPDSLWDKTLERYLQKYVKQDLRITVVNVQGDVLYDSFENQKLGNHVNRPEVQKALAEGKGYDVRRTSETTGVPYFYSATLYEGYIIRSALPYDLNLVRHLAADQHYIWFTLIVSLLLIFIFYKFTSKLGTAINQLREFAKRADKNEPVETDMQSAFPHNELGEISQHIIQIYKRLRETKEALYIEREKLITHLQTSHEGLGVFNKDKKEILVNNLFTQYSNLISDSNLQTTEEIFSISEFQKITDFINKAPKRPGKEEKRMFISINKNGRMFIVECIIFQDLSFEISINDVTQEEEQIRLKRQLTQNIAHELKTPVSSIQGYLETIVNNENISREKMQTFLERCYAQSNRLSRLLRDISVLTRMDEAANMIDMEKIDISLLVGNIVNEVSLELEEKHITVVNSLKPKIQLRGNYSLLYSIFRNLMDNAIAYAGTDIRINISCFREDENFYYFSFADTGVGVSPEHLNRLFERFYRVDKGRSRKLGGTGLGLAIVKNSVIIHGGTISAKNNQGGGLEFVFTLAKEK</sequence>
<dbReference type="Pfam" id="PF02518">
    <property type="entry name" value="HATPase_c"/>
    <property type="match status" value="1"/>
</dbReference>
<dbReference type="PATRIC" id="fig|246787.4.peg.1080"/>
<dbReference type="GO" id="GO:0005524">
    <property type="term" value="F:ATP binding"/>
    <property type="evidence" value="ECO:0007669"/>
    <property type="project" value="UniProtKB-KW"/>
</dbReference>
<evidence type="ECO:0000259" key="13">
    <source>
        <dbReference type="PROSITE" id="PS50109"/>
    </source>
</evidence>
<evidence type="ECO:0000256" key="5">
    <source>
        <dbReference type="ARBA" id="ARBA00022553"/>
    </source>
</evidence>
<dbReference type="Gene3D" id="1.10.287.130">
    <property type="match status" value="1"/>
</dbReference>
<evidence type="ECO:0000256" key="2">
    <source>
        <dbReference type="ARBA" id="ARBA00004236"/>
    </source>
</evidence>
<organism evidence="14 15">
    <name type="scientific">Bacteroides cellulosilyticus</name>
    <dbReference type="NCBI Taxonomy" id="246787"/>
    <lineage>
        <taxon>Bacteria</taxon>
        <taxon>Pseudomonadati</taxon>
        <taxon>Bacteroidota</taxon>
        <taxon>Bacteroidia</taxon>
        <taxon>Bacteroidales</taxon>
        <taxon>Bacteroidaceae</taxon>
        <taxon>Bacteroides</taxon>
    </lineage>
</organism>
<dbReference type="GO" id="GO:0000155">
    <property type="term" value="F:phosphorelay sensor kinase activity"/>
    <property type="evidence" value="ECO:0007669"/>
    <property type="project" value="InterPro"/>
</dbReference>
<evidence type="ECO:0000256" key="8">
    <source>
        <dbReference type="ARBA" id="ARBA00022777"/>
    </source>
</evidence>
<keyword evidence="12" id="KW-0812">Transmembrane</keyword>
<dbReference type="CDD" id="cd00082">
    <property type="entry name" value="HisKA"/>
    <property type="match status" value="1"/>
</dbReference>
<evidence type="ECO:0000256" key="11">
    <source>
        <dbReference type="ARBA" id="ARBA00023136"/>
    </source>
</evidence>
<dbReference type="RefSeq" id="WP_029428458.1">
    <property type="nucleotide sequence ID" value="NZ_CP012801.1"/>
</dbReference>
<dbReference type="PRINTS" id="PR00344">
    <property type="entry name" value="BCTRLSENSOR"/>
</dbReference>
<dbReference type="EC" id="2.7.13.3" evidence="3"/>
<dbReference type="Pfam" id="PF00512">
    <property type="entry name" value="HisKA"/>
    <property type="match status" value="1"/>
</dbReference>
<reference evidence="14 15" key="1">
    <citation type="journal article" date="2015" name="Science">
        <title>Genetic determinants of in vivo fitness and diet responsiveness in multiple human gut Bacteroides.</title>
        <authorList>
            <person name="Wu M."/>
            <person name="McNulty N.P."/>
            <person name="Rodionov D.A."/>
            <person name="Khoroshkin M.S."/>
            <person name="Griffin N.W."/>
            <person name="Cheng J."/>
            <person name="Latreille P."/>
            <person name="Kerstetter R.A."/>
            <person name="Terrapon N."/>
            <person name="Henrissat B."/>
            <person name="Osterman A.L."/>
            <person name="Gordon J.I."/>
        </authorList>
    </citation>
    <scope>NUCLEOTIDE SEQUENCE [LARGE SCALE GENOMIC DNA]</scope>
    <source>
        <strain evidence="14 15">WH2</strain>
    </source>
</reference>
<keyword evidence="9" id="KW-0067">ATP-binding</keyword>
<feature type="domain" description="Histidine kinase" evidence="13">
    <location>
        <begin position="376"/>
        <end position="594"/>
    </location>
</feature>
<evidence type="ECO:0000256" key="12">
    <source>
        <dbReference type="SAM" id="Phobius"/>
    </source>
</evidence>
<dbReference type="PANTHER" id="PTHR45453">
    <property type="entry name" value="PHOSPHATE REGULON SENSOR PROTEIN PHOR"/>
    <property type="match status" value="1"/>
</dbReference>
<name>A0A0P0GBY0_9BACE</name>
<dbReference type="PROSITE" id="PS51257">
    <property type="entry name" value="PROKAR_LIPOPROTEIN"/>
    <property type="match status" value="1"/>
</dbReference>
<evidence type="ECO:0000256" key="10">
    <source>
        <dbReference type="ARBA" id="ARBA00023012"/>
    </source>
</evidence>
<evidence type="ECO:0000256" key="7">
    <source>
        <dbReference type="ARBA" id="ARBA00022741"/>
    </source>
</evidence>
<evidence type="ECO:0000313" key="15">
    <source>
        <dbReference type="Proteomes" id="UP000061809"/>
    </source>
</evidence>
<dbReference type="InterPro" id="IPR003661">
    <property type="entry name" value="HisK_dim/P_dom"/>
</dbReference>
<comment type="subcellular location">
    <subcellularLocation>
        <location evidence="2">Cell membrane</location>
    </subcellularLocation>
</comment>
<keyword evidence="4" id="KW-1003">Cell membrane</keyword>
<dbReference type="SMART" id="SM00388">
    <property type="entry name" value="HisKA"/>
    <property type="match status" value="1"/>
</dbReference>
<dbReference type="InterPro" id="IPR005467">
    <property type="entry name" value="His_kinase_dom"/>
</dbReference>
<feature type="transmembrane region" description="Helical" evidence="12">
    <location>
        <begin position="20"/>
        <end position="38"/>
    </location>
</feature>
<dbReference type="CDD" id="cd00075">
    <property type="entry name" value="HATPase"/>
    <property type="match status" value="1"/>
</dbReference>
<evidence type="ECO:0000313" key="14">
    <source>
        <dbReference type="EMBL" id="ALJ58311.1"/>
    </source>
</evidence>
<keyword evidence="11 12" id="KW-0472">Membrane</keyword>
<dbReference type="SUPFAM" id="SSF47384">
    <property type="entry name" value="Homodimeric domain of signal transducing histidine kinase"/>
    <property type="match status" value="1"/>
</dbReference>
<keyword evidence="8 14" id="KW-0418">Kinase</keyword>
<dbReference type="SUPFAM" id="SSF55874">
    <property type="entry name" value="ATPase domain of HSP90 chaperone/DNA topoisomerase II/histidine kinase"/>
    <property type="match status" value="1"/>
</dbReference>
<dbReference type="KEGG" id="bcel:BcellWH2_01049"/>
<accession>A0A0P0GBY0</accession>
<keyword evidence="6 14" id="KW-0808">Transferase</keyword>
<dbReference type="SMART" id="SM00387">
    <property type="entry name" value="HATPase_c"/>
    <property type="match status" value="1"/>
</dbReference>
<dbReference type="Proteomes" id="UP000061809">
    <property type="component" value="Chromosome"/>
</dbReference>
<dbReference type="GO" id="GO:0005886">
    <property type="term" value="C:plasma membrane"/>
    <property type="evidence" value="ECO:0007669"/>
    <property type="project" value="UniProtKB-SubCell"/>
</dbReference>
<evidence type="ECO:0000256" key="3">
    <source>
        <dbReference type="ARBA" id="ARBA00012438"/>
    </source>
</evidence>
<gene>
    <name evidence="14" type="primary">yycG</name>
    <name evidence="14" type="ORF">BcellWH2_01049</name>
</gene>
<dbReference type="EMBL" id="CP012801">
    <property type="protein sequence ID" value="ALJ58311.1"/>
    <property type="molecule type" value="Genomic_DNA"/>
</dbReference>
<keyword evidence="7" id="KW-0547">Nucleotide-binding</keyword>
<dbReference type="GO" id="GO:0004721">
    <property type="term" value="F:phosphoprotein phosphatase activity"/>
    <property type="evidence" value="ECO:0007669"/>
    <property type="project" value="TreeGrafter"/>
</dbReference>
<comment type="catalytic activity">
    <reaction evidence="1">
        <text>ATP + protein L-histidine = ADP + protein N-phospho-L-histidine.</text>
        <dbReference type="EC" id="2.7.13.3"/>
    </reaction>
</comment>
<keyword evidence="12" id="KW-1133">Transmembrane helix</keyword>
<dbReference type="AlphaFoldDB" id="A0A0P0GBY0"/>
<protein>
    <recommendedName>
        <fullName evidence="3">histidine kinase</fullName>
        <ecNumber evidence="3">2.7.13.3</ecNumber>
    </recommendedName>
</protein>
<evidence type="ECO:0000256" key="1">
    <source>
        <dbReference type="ARBA" id="ARBA00000085"/>
    </source>
</evidence>
<feature type="transmembrane region" description="Helical" evidence="12">
    <location>
        <begin position="175"/>
        <end position="193"/>
    </location>
</feature>
<dbReference type="InterPro" id="IPR004358">
    <property type="entry name" value="Sig_transdc_His_kin-like_C"/>
</dbReference>
<dbReference type="PANTHER" id="PTHR45453:SF1">
    <property type="entry name" value="PHOSPHATE REGULON SENSOR PROTEIN PHOR"/>
    <property type="match status" value="1"/>
</dbReference>
<evidence type="ECO:0000256" key="9">
    <source>
        <dbReference type="ARBA" id="ARBA00022840"/>
    </source>
</evidence>
<evidence type="ECO:0000256" key="4">
    <source>
        <dbReference type="ARBA" id="ARBA00022475"/>
    </source>
</evidence>
<dbReference type="FunFam" id="1.10.287.130:FF:000008">
    <property type="entry name" value="Two-component sensor histidine kinase"/>
    <property type="match status" value="1"/>
</dbReference>
<dbReference type="PROSITE" id="PS50109">
    <property type="entry name" value="HIS_KIN"/>
    <property type="match status" value="1"/>
</dbReference>
<dbReference type="InterPro" id="IPR036097">
    <property type="entry name" value="HisK_dim/P_sf"/>
</dbReference>
<dbReference type="InterPro" id="IPR050351">
    <property type="entry name" value="BphY/WalK/GraS-like"/>
</dbReference>
<dbReference type="Gene3D" id="3.30.565.10">
    <property type="entry name" value="Histidine kinase-like ATPase, C-terminal domain"/>
    <property type="match status" value="1"/>
</dbReference>
<evidence type="ECO:0000256" key="6">
    <source>
        <dbReference type="ARBA" id="ARBA00022679"/>
    </source>
</evidence>
<proteinExistence type="predicted"/>
<dbReference type="InterPro" id="IPR003594">
    <property type="entry name" value="HATPase_dom"/>
</dbReference>
<dbReference type="GO" id="GO:0016036">
    <property type="term" value="P:cellular response to phosphate starvation"/>
    <property type="evidence" value="ECO:0007669"/>
    <property type="project" value="TreeGrafter"/>
</dbReference>
<dbReference type="InterPro" id="IPR036890">
    <property type="entry name" value="HATPase_C_sf"/>
</dbReference>
<keyword evidence="10" id="KW-0902">Two-component regulatory system</keyword>
<keyword evidence="5" id="KW-0597">Phosphoprotein</keyword>
<dbReference type="FunFam" id="3.30.565.10:FF:000006">
    <property type="entry name" value="Sensor histidine kinase WalK"/>
    <property type="match status" value="1"/>
</dbReference>